<feature type="transmembrane region" description="Helical" evidence="2">
    <location>
        <begin position="208"/>
        <end position="231"/>
    </location>
</feature>
<dbReference type="EnsemblMetazoa" id="G19020.1">
    <property type="protein sequence ID" value="G19020.1:cds"/>
    <property type="gene ID" value="G19020"/>
</dbReference>
<name>A0A8W8JH01_MAGGI</name>
<keyword evidence="2" id="KW-0472">Membrane</keyword>
<evidence type="ECO:0000313" key="3">
    <source>
        <dbReference type="EnsemblMetazoa" id="G19020.1:cds"/>
    </source>
</evidence>
<keyword evidence="2" id="KW-1133">Transmembrane helix</keyword>
<keyword evidence="2" id="KW-0812">Transmembrane</keyword>
<protein>
    <submittedName>
        <fullName evidence="3">Uncharacterized protein</fullName>
    </submittedName>
</protein>
<evidence type="ECO:0000313" key="4">
    <source>
        <dbReference type="Proteomes" id="UP000005408"/>
    </source>
</evidence>
<evidence type="ECO:0000256" key="2">
    <source>
        <dbReference type="SAM" id="Phobius"/>
    </source>
</evidence>
<reference evidence="3" key="1">
    <citation type="submission" date="2022-08" db="UniProtKB">
        <authorList>
            <consortium name="EnsemblMetazoa"/>
        </authorList>
    </citation>
    <scope>IDENTIFICATION</scope>
    <source>
        <strain evidence="3">05x7-T-G4-1.051#20</strain>
    </source>
</reference>
<proteinExistence type="predicted"/>
<evidence type="ECO:0000256" key="1">
    <source>
        <dbReference type="SAM" id="MobiDB-lite"/>
    </source>
</evidence>
<sequence>MEGRRITLPVNHSVNHQQKGIWGILLYFVLWSSFCLDHVESSTQCTQASASFSLPVASLCYNTSASSRRVVLDGYLTYTSSMKNCECTLSSTQITTVRFAALNNLHPINGGCGSSIVVQSEGTFLSISCFINGDYHITVSPSQPVTLNFDKPVYTYNSNYCMIMTPDNSNALLTLNCAPSTYNPTTKSPMTRLTTAKAQSVASTSSEWSYVIPAVGGGLILVIAIVMAACFNYRKNRSKMYQSTNGLFAYDNTINSPYSSKNMHEDGPGMTSSLSATAQIKAVIVDDARDDMSVSTNVSEGTFVRHSVKEPISNEMPVYAAVNKSLNANNPPPDVMPAEEDLSVSQSKQTTDVDVIY</sequence>
<keyword evidence="4" id="KW-1185">Reference proteome</keyword>
<feature type="compositionally biased region" description="Polar residues" evidence="1">
    <location>
        <begin position="343"/>
        <end position="357"/>
    </location>
</feature>
<dbReference type="Proteomes" id="UP000005408">
    <property type="component" value="Unassembled WGS sequence"/>
</dbReference>
<accession>A0A8W8JH01</accession>
<organism evidence="3 4">
    <name type="scientific">Magallana gigas</name>
    <name type="common">Pacific oyster</name>
    <name type="synonym">Crassostrea gigas</name>
    <dbReference type="NCBI Taxonomy" id="29159"/>
    <lineage>
        <taxon>Eukaryota</taxon>
        <taxon>Metazoa</taxon>
        <taxon>Spiralia</taxon>
        <taxon>Lophotrochozoa</taxon>
        <taxon>Mollusca</taxon>
        <taxon>Bivalvia</taxon>
        <taxon>Autobranchia</taxon>
        <taxon>Pteriomorphia</taxon>
        <taxon>Ostreida</taxon>
        <taxon>Ostreoidea</taxon>
        <taxon>Ostreidae</taxon>
        <taxon>Magallana</taxon>
    </lineage>
</organism>
<dbReference type="AlphaFoldDB" id="A0A8W8JH01"/>
<feature type="region of interest" description="Disordered" evidence="1">
    <location>
        <begin position="328"/>
        <end position="357"/>
    </location>
</feature>